<organism evidence="1">
    <name type="scientific">Micrurus spixii</name>
    <name type="common">Amazon coral snake</name>
    <dbReference type="NCBI Taxonomy" id="129469"/>
    <lineage>
        <taxon>Eukaryota</taxon>
        <taxon>Metazoa</taxon>
        <taxon>Chordata</taxon>
        <taxon>Craniata</taxon>
        <taxon>Vertebrata</taxon>
        <taxon>Euteleostomi</taxon>
        <taxon>Lepidosauria</taxon>
        <taxon>Squamata</taxon>
        <taxon>Bifurcata</taxon>
        <taxon>Unidentata</taxon>
        <taxon>Episquamata</taxon>
        <taxon>Toxicofera</taxon>
        <taxon>Serpentes</taxon>
        <taxon>Colubroidea</taxon>
        <taxon>Elapidae</taxon>
        <taxon>Elapinae</taxon>
        <taxon>Micrurus</taxon>
    </lineage>
</organism>
<sequence length="100" mass="11758">MKSTHPQVAKVEKHYFKWRKFQFRIRKRTRVLSQSGNLINFNANTSRQYQSDEGKPTILAVVPPRSLVKQERKTAEWTSKYGGGISFEIRDWNTSVQMAR</sequence>
<name>A0A2D4MMU7_9SAUR</name>
<reference evidence="1" key="2">
    <citation type="submission" date="2017-11" db="EMBL/GenBank/DDBJ databases">
        <title>Coralsnake Venomics: Analyses of Venom Gland Transcriptomes and Proteomes of Six Brazilian Taxa.</title>
        <authorList>
            <person name="Aird S.D."/>
            <person name="Jorge da Silva N."/>
            <person name="Qiu L."/>
            <person name="Villar-Briones A."/>
            <person name="Aparecida-Saddi V."/>
            <person name="Campos-Telles M.P."/>
            <person name="Grau M."/>
            <person name="Mikheyev A.S."/>
        </authorList>
    </citation>
    <scope>NUCLEOTIDE SEQUENCE</scope>
    <source>
        <tissue evidence="1">Venom_gland</tissue>
    </source>
</reference>
<protein>
    <submittedName>
        <fullName evidence="1">Uncharacterized protein</fullName>
    </submittedName>
</protein>
<dbReference type="EMBL" id="IACM01105429">
    <property type="protein sequence ID" value="LAB34725.1"/>
    <property type="molecule type" value="Transcribed_RNA"/>
</dbReference>
<accession>A0A2D4MMU7</accession>
<evidence type="ECO:0000313" key="1">
    <source>
        <dbReference type="EMBL" id="LAB34725.1"/>
    </source>
</evidence>
<dbReference type="EMBL" id="IACM01105431">
    <property type="protein sequence ID" value="LAB34727.1"/>
    <property type="molecule type" value="Transcribed_RNA"/>
</dbReference>
<reference evidence="1" key="1">
    <citation type="submission" date="2017-07" db="EMBL/GenBank/DDBJ databases">
        <authorList>
            <person name="Mikheyev A."/>
            <person name="Grau M."/>
        </authorList>
    </citation>
    <scope>NUCLEOTIDE SEQUENCE</scope>
    <source>
        <tissue evidence="1">Venom_gland</tissue>
    </source>
</reference>
<dbReference type="AlphaFoldDB" id="A0A2D4MMU7"/>
<proteinExistence type="predicted"/>